<dbReference type="InterPro" id="IPR002049">
    <property type="entry name" value="LE_dom"/>
</dbReference>
<dbReference type="PANTHER" id="PTHR48041">
    <property type="entry name" value="ABC TRANSPORTER G FAMILY MEMBER 28"/>
    <property type="match status" value="1"/>
</dbReference>
<feature type="chain" id="PRO_5043876414" evidence="13">
    <location>
        <begin position="22"/>
        <end position="1064"/>
    </location>
</feature>
<dbReference type="GO" id="GO:0005789">
    <property type="term" value="C:endoplasmic reticulum membrane"/>
    <property type="evidence" value="ECO:0007669"/>
    <property type="project" value="UniProtKB-SubCell"/>
</dbReference>
<evidence type="ECO:0000256" key="3">
    <source>
        <dbReference type="ARBA" id="ARBA00022448"/>
    </source>
</evidence>
<comment type="caution">
    <text evidence="15">The sequence shown here is derived from an EMBL/GenBank/DDBJ whole genome shotgun (WGS) entry which is preliminary data.</text>
</comment>
<evidence type="ECO:0000313" key="15">
    <source>
        <dbReference type="EMBL" id="GMM33066.1"/>
    </source>
</evidence>
<dbReference type="GO" id="GO:0140359">
    <property type="term" value="F:ABC-type transporter activity"/>
    <property type="evidence" value="ECO:0007669"/>
    <property type="project" value="InterPro"/>
</dbReference>
<dbReference type="InterPro" id="IPR027417">
    <property type="entry name" value="P-loop_NTPase"/>
</dbReference>
<evidence type="ECO:0000256" key="9">
    <source>
        <dbReference type="ARBA" id="ARBA00022989"/>
    </source>
</evidence>
<keyword evidence="6" id="KW-0547">Nucleotide-binding</keyword>
<dbReference type="SMART" id="SM00382">
    <property type="entry name" value="AAA"/>
    <property type="match status" value="1"/>
</dbReference>
<evidence type="ECO:0000259" key="14">
    <source>
        <dbReference type="PROSITE" id="PS50893"/>
    </source>
</evidence>
<keyword evidence="3" id="KW-0813">Transport</keyword>
<evidence type="ECO:0000256" key="2">
    <source>
        <dbReference type="ARBA" id="ARBA00005814"/>
    </source>
</evidence>
<feature type="domain" description="ABC transporter" evidence="14">
    <location>
        <begin position="385"/>
        <end position="625"/>
    </location>
</feature>
<dbReference type="GO" id="GO:0005524">
    <property type="term" value="F:ATP binding"/>
    <property type="evidence" value="ECO:0007669"/>
    <property type="project" value="UniProtKB-KW"/>
</dbReference>
<evidence type="ECO:0000256" key="4">
    <source>
        <dbReference type="ARBA" id="ARBA00022692"/>
    </source>
</evidence>
<reference evidence="15 16" key="1">
    <citation type="journal article" date="2023" name="Elife">
        <title>Identification of key yeast species and microbe-microbe interactions impacting larval growth of Drosophila in the wild.</title>
        <authorList>
            <person name="Mure A."/>
            <person name="Sugiura Y."/>
            <person name="Maeda R."/>
            <person name="Honda K."/>
            <person name="Sakurai N."/>
            <person name="Takahashi Y."/>
            <person name="Watada M."/>
            <person name="Katoh T."/>
            <person name="Gotoh A."/>
            <person name="Gotoh Y."/>
            <person name="Taniguchi I."/>
            <person name="Nakamura K."/>
            <person name="Hayashi T."/>
            <person name="Katayama T."/>
            <person name="Uemura T."/>
            <person name="Hattori Y."/>
        </authorList>
    </citation>
    <scope>NUCLEOTIDE SEQUENCE [LARGE SCALE GENOMIC DNA]</scope>
    <source>
        <strain evidence="15 16">SC-9</strain>
    </source>
</reference>
<keyword evidence="9 12" id="KW-1133">Transmembrane helix</keyword>
<evidence type="ECO:0000256" key="5">
    <source>
        <dbReference type="ARBA" id="ARBA00022729"/>
    </source>
</evidence>
<sequence length="1064" mass="117920">MIHSWWILFSSLFLKLCLGYAANELPWLNNAIDADELMAGQSVFDNPTYESIDKCPPCFNCMLPIFECKQFSQCNEYTGQCECISGFGGVDCAQPVCGSLSDGNDHRPPRGENETTCDCKPGWSGINCNICEEDTVCDAFMPQKGLKGTCYKQGLLVNQFHQMCDVTNKKIVAILNGKKPQVTFSCNKTAENCNFQFWIDQKESFYCDLNTCSLKYDLASNTSHYQCEDVACKCLPDRMLCGEDGSIDISDFLTETIRGPGEFSCNLAERNCQFSEPSMNDLILSVFGDPYITLHCESGECIHYSEIPGYLLPPKRALSLYNLFFIAAVVLGVSCLIVVLVFYIKKSPLFGDSTIVLSDDDSSSNDGAHSMSNSTLISTHIPVSLTFENISYTVKNRTVLENAFGIVKPREMLAIMGGSGAGKTTLLDILAGKNKDGTKTGKILINGKQLTSHEYKKIIGFVDQEDYLIPTLTVYETVLNSALLRLPRNMPVAAKQLRVLEVLDELRILKIKDRLIGSGLERGISGGEKRRVAIACELVTSPSILFLDEPTSGLDSYNAKKVVECLVRLSRDYERTIVFTIHQPRSNIVALFDKLLLLSEGSIVYSGDMLKCTEFFNGQGYQCPQGYNIADYLIDITSDAKGNAAAKGKEPIKFGQGVDEENLLHAGEDDEDHHHDVANLLSRRDSQINTTDEWAHFASHRDELSGTLGQSQTSAGSKLQDSRSLLRFRDSAYAEEILQDIKTTNESYNSDANSKIASVSGLSQASTLQQIVILSSRTFKNLYRNPRLLMTQYLLSIFMGCFVGILYYDIEIDISGFQNRMGLFFFVLSFFGFSTLTGLHSFSIERIVFMRERSNNYYSSFSYYFTKILCDVLPLRVFPPVILLAITYPLVGLNMEENGFTKAIVILVLFNLATALEILIVGILIKESGNATLIGVLILLFSMLFSGLFINIKTGETTANAVAAAAAGTVQKSGVFASIDLNVLKYLSTFHYGYESLIINEVKTLVLRETKYGLKIEIPGATILSTFGFNVGALWEDVVALGVWCGVFLVAGFACLHFFVVERR</sequence>
<keyword evidence="8" id="KW-0067">ATP-binding</keyword>
<evidence type="ECO:0000256" key="13">
    <source>
        <dbReference type="SAM" id="SignalP"/>
    </source>
</evidence>
<feature type="transmembrane region" description="Helical" evidence="12">
    <location>
        <begin position="822"/>
        <end position="843"/>
    </location>
</feature>
<dbReference type="InterPro" id="IPR013525">
    <property type="entry name" value="ABC2_TM"/>
</dbReference>
<keyword evidence="16" id="KW-1185">Reference proteome</keyword>
<evidence type="ECO:0000256" key="12">
    <source>
        <dbReference type="SAM" id="Phobius"/>
    </source>
</evidence>
<dbReference type="RefSeq" id="XP_064850066.1">
    <property type="nucleotide sequence ID" value="XM_064993994.1"/>
</dbReference>
<dbReference type="Pfam" id="PF00005">
    <property type="entry name" value="ABC_tran"/>
    <property type="match status" value="1"/>
</dbReference>
<dbReference type="FunFam" id="3.40.50.300:FF:000702">
    <property type="entry name" value="ABC transporter (Adp1)"/>
    <property type="match status" value="1"/>
</dbReference>
<dbReference type="InterPro" id="IPR043926">
    <property type="entry name" value="ABCG_dom"/>
</dbReference>
<keyword evidence="4 12" id="KW-0812">Transmembrane</keyword>
<evidence type="ECO:0000256" key="7">
    <source>
        <dbReference type="ARBA" id="ARBA00022824"/>
    </source>
</evidence>
<name>A0AAV5QE93_9ASCO</name>
<dbReference type="Proteomes" id="UP001360560">
    <property type="component" value="Unassembled WGS sequence"/>
</dbReference>
<dbReference type="InterPro" id="IPR050352">
    <property type="entry name" value="ABCG_transporters"/>
</dbReference>
<feature type="transmembrane region" description="Helical" evidence="12">
    <location>
        <begin position="864"/>
        <end position="891"/>
    </location>
</feature>
<dbReference type="Pfam" id="PF01061">
    <property type="entry name" value="ABC2_membrane"/>
    <property type="match status" value="1"/>
</dbReference>
<feature type="signal peptide" evidence="13">
    <location>
        <begin position="1"/>
        <end position="21"/>
    </location>
</feature>
<feature type="transmembrane region" description="Helical" evidence="12">
    <location>
        <begin position="1038"/>
        <end position="1061"/>
    </location>
</feature>
<feature type="transmembrane region" description="Helical" evidence="12">
    <location>
        <begin position="320"/>
        <end position="344"/>
    </location>
</feature>
<dbReference type="PROSITE" id="PS00022">
    <property type="entry name" value="EGF_1"/>
    <property type="match status" value="1"/>
</dbReference>
<evidence type="ECO:0000256" key="10">
    <source>
        <dbReference type="ARBA" id="ARBA00023136"/>
    </source>
</evidence>
<comment type="similarity">
    <text evidence="2">Belongs to the ABC transporter superfamily. ABCG family. Eye pigment precursor importer (TC 3.A.1.204) subfamily.</text>
</comment>
<evidence type="ECO:0000313" key="16">
    <source>
        <dbReference type="Proteomes" id="UP001360560"/>
    </source>
</evidence>
<keyword evidence="11" id="KW-0325">Glycoprotein</keyword>
<dbReference type="CDD" id="cd03213">
    <property type="entry name" value="ABCG_EPDR"/>
    <property type="match status" value="1"/>
</dbReference>
<dbReference type="EMBL" id="BTFZ01000001">
    <property type="protein sequence ID" value="GMM33066.1"/>
    <property type="molecule type" value="Genomic_DNA"/>
</dbReference>
<dbReference type="Pfam" id="PF19055">
    <property type="entry name" value="ABC2_membrane_7"/>
    <property type="match status" value="1"/>
</dbReference>
<evidence type="ECO:0000256" key="8">
    <source>
        <dbReference type="ARBA" id="ARBA00022840"/>
    </source>
</evidence>
<dbReference type="InterPro" id="IPR000742">
    <property type="entry name" value="EGF"/>
</dbReference>
<feature type="transmembrane region" description="Helical" evidence="12">
    <location>
        <begin position="903"/>
        <end position="925"/>
    </location>
</feature>
<dbReference type="InterPro" id="IPR003593">
    <property type="entry name" value="AAA+_ATPase"/>
</dbReference>
<dbReference type="CDD" id="cd00055">
    <property type="entry name" value="EGF_Lam"/>
    <property type="match status" value="1"/>
</dbReference>
<dbReference type="SUPFAM" id="SSF52540">
    <property type="entry name" value="P-loop containing nucleoside triphosphate hydrolases"/>
    <property type="match status" value="1"/>
</dbReference>
<feature type="transmembrane region" description="Helical" evidence="12">
    <location>
        <begin position="932"/>
        <end position="952"/>
    </location>
</feature>
<evidence type="ECO:0000256" key="1">
    <source>
        <dbReference type="ARBA" id="ARBA00004477"/>
    </source>
</evidence>
<keyword evidence="10 12" id="KW-0472">Membrane</keyword>
<accession>A0AAV5QE93</accession>
<dbReference type="PROSITE" id="PS00211">
    <property type="entry name" value="ABC_TRANSPORTER_1"/>
    <property type="match status" value="1"/>
</dbReference>
<keyword evidence="7" id="KW-0256">Endoplasmic reticulum</keyword>
<dbReference type="InterPro" id="IPR003439">
    <property type="entry name" value="ABC_transporter-like_ATP-bd"/>
</dbReference>
<evidence type="ECO:0000256" key="6">
    <source>
        <dbReference type="ARBA" id="ARBA00022741"/>
    </source>
</evidence>
<evidence type="ECO:0000256" key="11">
    <source>
        <dbReference type="ARBA" id="ARBA00023180"/>
    </source>
</evidence>
<proteinExistence type="inferred from homology"/>
<dbReference type="Gene3D" id="3.40.50.300">
    <property type="entry name" value="P-loop containing nucleotide triphosphate hydrolases"/>
    <property type="match status" value="1"/>
</dbReference>
<dbReference type="PANTHER" id="PTHR48041:SF2">
    <property type="entry name" value="ATP-DEPENDENT PERMEASE-RELATED"/>
    <property type="match status" value="1"/>
</dbReference>
<feature type="transmembrane region" description="Helical" evidence="12">
    <location>
        <begin position="793"/>
        <end position="810"/>
    </location>
</feature>
<dbReference type="InterPro" id="IPR017871">
    <property type="entry name" value="ABC_transporter-like_CS"/>
</dbReference>
<dbReference type="GO" id="GO:0016887">
    <property type="term" value="F:ATP hydrolysis activity"/>
    <property type="evidence" value="ECO:0007669"/>
    <property type="project" value="InterPro"/>
</dbReference>
<dbReference type="AlphaFoldDB" id="A0AAV5QE93"/>
<dbReference type="PROSITE" id="PS50893">
    <property type="entry name" value="ABC_TRANSPORTER_2"/>
    <property type="match status" value="1"/>
</dbReference>
<comment type="subcellular location">
    <subcellularLocation>
        <location evidence="1">Endoplasmic reticulum membrane</location>
        <topology evidence="1">Multi-pass membrane protein</topology>
    </subcellularLocation>
</comment>
<dbReference type="GeneID" id="90071045"/>
<keyword evidence="5 13" id="KW-0732">Signal</keyword>
<protein>
    <submittedName>
        <fullName evidence="15">ATP-dependent permease</fullName>
    </submittedName>
</protein>
<gene>
    <name evidence="15" type="ORF">DASC09_003910</name>
</gene>
<organism evidence="15 16">
    <name type="scientific">Saccharomycopsis crataegensis</name>
    <dbReference type="NCBI Taxonomy" id="43959"/>
    <lineage>
        <taxon>Eukaryota</taxon>
        <taxon>Fungi</taxon>
        <taxon>Dikarya</taxon>
        <taxon>Ascomycota</taxon>
        <taxon>Saccharomycotina</taxon>
        <taxon>Saccharomycetes</taxon>
        <taxon>Saccharomycopsidaceae</taxon>
        <taxon>Saccharomycopsis</taxon>
    </lineage>
</organism>